<keyword evidence="2" id="KW-1185">Reference proteome</keyword>
<dbReference type="AlphaFoldDB" id="A0A3N0C2V7"/>
<dbReference type="EMBL" id="RBEE01000001">
    <property type="protein sequence ID" value="RNL56892.1"/>
    <property type="molecule type" value="Genomic_DNA"/>
</dbReference>
<protein>
    <submittedName>
        <fullName evidence="1">Uncharacterized protein</fullName>
    </submittedName>
</protein>
<proteinExistence type="predicted"/>
<organism evidence="1 2">
    <name type="scientific">Pedobacter jejuensis</name>
    <dbReference type="NCBI Taxonomy" id="1268550"/>
    <lineage>
        <taxon>Bacteria</taxon>
        <taxon>Pseudomonadati</taxon>
        <taxon>Bacteroidota</taxon>
        <taxon>Sphingobacteriia</taxon>
        <taxon>Sphingobacteriales</taxon>
        <taxon>Sphingobacteriaceae</taxon>
        <taxon>Pedobacter</taxon>
    </lineage>
</organism>
<sequence>MKNRAGHDALFRNILVTLQKFQCAILLSVPMPHSKVQSQSFKSVMLVEAGSHTKVVILAYAGILMHKL</sequence>
<evidence type="ECO:0000313" key="1">
    <source>
        <dbReference type="EMBL" id="RNL56892.1"/>
    </source>
</evidence>
<dbReference type="Proteomes" id="UP000274046">
    <property type="component" value="Unassembled WGS sequence"/>
</dbReference>
<evidence type="ECO:0000313" key="2">
    <source>
        <dbReference type="Proteomes" id="UP000274046"/>
    </source>
</evidence>
<gene>
    <name evidence="1" type="ORF">D7004_00305</name>
</gene>
<accession>A0A3N0C2V7</accession>
<reference evidence="1 2" key="1">
    <citation type="submission" date="2018-10" db="EMBL/GenBank/DDBJ databases">
        <title>Genome sequencing of Pedobacter jejuensis TNB23.</title>
        <authorList>
            <person name="Cho Y.-J."/>
            <person name="Cho A."/>
            <person name="Kim O.-S."/>
        </authorList>
    </citation>
    <scope>NUCLEOTIDE SEQUENCE [LARGE SCALE GENOMIC DNA]</scope>
    <source>
        <strain evidence="1 2">TNB23</strain>
    </source>
</reference>
<name>A0A3N0C2V7_9SPHI</name>
<comment type="caution">
    <text evidence="1">The sequence shown here is derived from an EMBL/GenBank/DDBJ whole genome shotgun (WGS) entry which is preliminary data.</text>
</comment>